<evidence type="ECO:0000259" key="8">
    <source>
        <dbReference type="Pfam" id="PF12704"/>
    </source>
</evidence>
<accession>A0AAE3EUV8</accession>
<dbReference type="Pfam" id="PF12704">
    <property type="entry name" value="MacB_PCD"/>
    <property type="match status" value="2"/>
</dbReference>
<feature type="transmembrane region" description="Helical" evidence="6">
    <location>
        <begin position="674"/>
        <end position="695"/>
    </location>
</feature>
<feature type="transmembrane region" description="Helical" evidence="6">
    <location>
        <begin position="723"/>
        <end position="742"/>
    </location>
</feature>
<dbReference type="Pfam" id="PF02687">
    <property type="entry name" value="FtsX"/>
    <property type="match status" value="2"/>
</dbReference>
<evidence type="ECO:0000259" key="7">
    <source>
        <dbReference type="Pfam" id="PF02687"/>
    </source>
</evidence>
<dbReference type="GO" id="GO:0022857">
    <property type="term" value="F:transmembrane transporter activity"/>
    <property type="evidence" value="ECO:0007669"/>
    <property type="project" value="TreeGrafter"/>
</dbReference>
<keyword evidence="3 6" id="KW-0812">Transmembrane</keyword>
<feature type="domain" description="ABC3 transporter permease C-terminal" evidence="7">
    <location>
        <begin position="674"/>
        <end position="787"/>
    </location>
</feature>
<dbReference type="AlphaFoldDB" id="A0AAE3EUV8"/>
<gene>
    <name evidence="9" type="ORF">K8352_04960</name>
</gene>
<dbReference type="EMBL" id="JAIRBC010000005">
    <property type="protein sequence ID" value="MCG2460086.1"/>
    <property type="molecule type" value="Genomic_DNA"/>
</dbReference>
<feature type="domain" description="MacB-like periplasmic core" evidence="8">
    <location>
        <begin position="428"/>
        <end position="638"/>
    </location>
</feature>
<feature type="transmembrane region" description="Helical" evidence="6">
    <location>
        <begin position="376"/>
        <end position="396"/>
    </location>
</feature>
<dbReference type="RefSeq" id="WP_317901226.1">
    <property type="nucleotide sequence ID" value="NZ_JAIRBC010000005.1"/>
</dbReference>
<dbReference type="Proteomes" id="UP001200642">
    <property type="component" value="Unassembled WGS sequence"/>
</dbReference>
<feature type="transmembrane region" description="Helical" evidence="6">
    <location>
        <begin position="757"/>
        <end position="777"/>
    </location>
</feature>
<feature type="transmembrane region" description="Helical" evidence="6">
    <location>
        <begin position="21"/>
        <end position="41"/>
    </location>
</feature>
<keyword evidence="2" id="KW-1003">Cell membrane</keyword>
<dbReference type="GO" id="GO:0005886">
    <property type="term" value="C:plasma membrane"/>
    <property type="evidence" value="ECO:0007669"/>
    <property type="project" value="UniProtKB-SubCell"/>
</dbReference>
<dbReference type="InterPro" id="IPR003838">
    <property type="entry name" value="ABC3_permease_C"/>
</dbReference>
<name>A0AAE3EUV8_9FLAO</name>
<comment type="subcellular location">
    <subcellularLocation>
        <location evidence="1">Cell membrane</location>
        <topology evidence="1">Multi-pass membrane protein</topology>
    </subcellularLocation>
</comment>
<keyword evidence="5 6" id="KW-0472">Membrane</keyword>
<dbReference type="PANTHER" id="PTHR30572">
    <property type="entry name" value="MEMBRANE COMPONENT OF TRANSPORTER-RELATED"/>
    <property type="match status" value="1"/>
</dbReference>
<feature type="transmembrane region" description="Helical" evidence="6">
    <location>
        <begin position="334"/>
        <end position="356"/>
    </location>
</feature>
<evidence type="ECO:0000256" key="1">
    <source>
        <dbReference type="ARBA" id="ARBA00004651"/>
    </source>
</evidence>
<evidence type="ECO:0000256" key="5">
    <source>
        <dbReference type="ARBA" id="ARBA00023136"/>
    </source>
</evidence>
<dbReference type="InterPro" id="IPR025857">
    <property type="entry name" value="MacB_PCD"/>
</dbReference>
<feature type="transmembrane region" description="Helical" evidence="6">
    <location>
        <begin position="279"/>
        <end position="301"/>
    </location>
</feature>
<evidence type="ECO:0000256" key="2">
    <source>
        <dbReference type="ARBA" id="ARBA00022475"/>
    </source>
</evidence>
<feature type="domain" description="MacB-like periplasmic core" evidence="8">
    <location>
        <begin position="20"/>
        <end position="237"/>
    </location>
</feature>
<feature type="domain" description="ABC3 transporter permease C-terminal" evidence="7">
    <location>
        <begin position="285"/>
        <end position="396"/>
    </location>
</feature>
<feature type="transmembrane region" description="Helical" evidence="6">
    <location>
        <begin position="421"/>
        <end position="441"/>
    </location>
</feature>
<keyword evidence="10" id="KW-1185">Reference proteome</keyword>
<organism evidence="9 10">
    <name type="scientific">Cerina litoralis</name>
    <dbReference type="NCBI Taxonomy" id="2874477"/>
    <lineage>
        <taxon>Bacteria</taxon>
        <taxon>Pseudomonadati</taxon>
        <taxon>Bacteroidota</taxon>
        <taxon>Flavobacteriia</taxon>
        <taxon>Flavobacteriales</taxon>
        <taxon>Flavobacteriaceae</taxon>
        <taxon>Cerina</taxon>
    </lineage>
</organism>
<reference evidence="9" key="1">
    <citation type="submission" date="2023-02" db="EMBL/GenBank/DDBJ databases">
        <title>Genome of Flavobacteriaceae gen. nov. sp. strain F89.</title>
        <authorList>
            <person name="Wang Y."/>
        </authorList>
    </citation>
    <scope>NUCLEOTIDE SEQUENCE</scope>
    <source>
        <strain evidence="9">F89</strain>
    </source>
</reference>
<dbReference type="PANTHER" id="PTHR30572:SF18">
    <property type="entry name" value="ABC-TYPE MACROLIDE FAMILY EXPORT SYSTEM PERMEASE COMPONENT 2"/>
    <property type="match status" value="1"/>
</dbReference>
<dbReference type="InterPro" id="IPR050250">
    <property type="entry name" value="Macrolide_Exporter_MacB"/>
</dbReference>
<proteinExistence type="predicted"/>
<protein>
    <submittedName>
        <fullName evidence="9">ABC transporter permease</fullName>
    </submittedName>
</protein>
<evidence type="ECO:0000256" key="3">
    <source>
        <dbReference type="ARBA" id="ARBA00022692"/>
    </source>
</evidence>
<evidence type="ECO:0000256" key="6">
    <source>
        <dbReference type="SAM" id="Phobius"/>
    </source>
</evidence>
<evidence type="ECO:0000313" key="9">
    <source>
        <dbReference type="EMBL" id="MCG2460086.1"/>
    </source>
</evidence>
<keyword evidence="4 6" id="KW-1133">Transmembrane helix</keyword>
<sequence length="794" mass="88397">MIRNYIKTAWRNLQKNGTYSFLNIFGLTIGIVCASLIFLWVEDEVGYDDFNTKKDNLYYVRVNQKYDTYTATFGSTPGLLGPAMQKEIPGIANTCRTSEGPVELLFTIGDKPIYASGKFAEPSIFKMFTLPFVEGNAETAFKELYSIVITEKTAEKFFGETKNVVGKSIKVNNEYDFVVTGVIKDIPENSTLQMDWVIPFQIFFDQSPWLKSWGNNSLSTYVELKPGVDPASINKQLYNFIQGREPRSIARPFLWNMSQWHLYDQFENGKPTGGGRIEYVNLFSIIAWIILLIACINFMNLSTARSEKRAREVGVRKVLGAEKRGLVVQFISEALLLAAFAAIIAIVVIVLVLPAFNMLVEKQLSLDYNIQKHLAVLFSITVACGLIAGSYPALYLSSFKPVSVLKGLGLKQGGNETIRKGLVVFQFTISIMLIIGTIIIYQQIQHVKDRPLGMDKENLIVTDVVGDIAKHYSSIKQELLATGNVENVALSDHNTLYGGNNTNGLTWEGKAPGANILVSTRYVTPGFMETSGIKIMEGRDFRPNDDLDTINLNVIITKSFEKILGDGSAIGKVIRYDGDPNETTATVVGVANDYVYGNMYGKPDPVLFVCTAPKNTATMYIRTKAQSDTRQTMDQIETIMKEGNSAYPFNYTFVDEQFNRMFLSEMLIGKLSRIFALLAIIISCLGLFGLAAHTVERKTKEIGIRKVLGSSVAGIASLLSKDFVKLVAVSCLIAFPLGWWIMGNWLKDYSYRIDIEWWIFILAGVLALLIAVLTISFQAIKAAIANPVDSLRTE</sequence>
<evidence type="ECO:0000256" key="4">
    <source>
        <dbReference type="ARBA" id="ARBA00022989"/>
    </source>
</evidence>
<evidence type="ECO:0000313" key="10">
    <source>
        <dbReference type="Proteomes" id="UP001200642"/>
    </source>
</evidence>
<comment type="caution">
    <text evidence="9">The sequence shown here is derived from an EMBL/GenBank/DDBJ whole genome shotgun (WGS) entry which is preliminary data.</text>
</comment>